<dbReference type="GeneID" id="95580099"/>
<gene>
    <name evidence="2" type="ORF">CBF28_10620</name>
</gene>
<sequence length="176" mass="20145">MDKNFYSNPIKLIWMARSNLLPPYLIVIWFLIVISLLTGNIFFDVVSFEKFDISNYFSASTTGLTFTLAIFTAERNVFKIDELKILAEHQGENDKYQGKALLELLGPFVFTSLIFLICGVIALIAPYIDIKISKFLTNILCQAYLDLLILGLFSLFNLVVTMLNDVYHAVKREKKK</sequence>
<evidence type="ECO:0000313" key="3">
    <source>
        <dbReference type="Proteomes" id="UP000288028"/>
    </source>
</evidence>
<name>A0A430AXH5_9ENTE</name>
<feature type="transmembrane region" description="Helical" evidence="1">
    <location>
        <begin position="21"/>
        <end position="43"/>
    </location>
</feature>
<accession>A0A430AXH5</accession>
<feature type="transmembrane region" description="Helical" evidence="1">
    <location>
        <begin position="148"/>
        <end position="167"/>
    </location>
</feature>
<reference evidence="2 3" key="1">
    <citation type="submission" date="2017-05" db="EMBL/GenBank/DDBJ databases">
        <title>Vagococcus spp. assemblies.</title>
        <authorList>
            <person name="Gulvik C.A."/>
        </authorList>
    </citation>
    <scope>NUCLEOTIDE SEQUENCE [LARGE SCALE GENOMIC DNA]</scope>
    <source>
        <strain evidence="2 3">SS1714</strain>
    </source>
</reference>
<dbReference type="Proteomes" id="UP000288028">
    <property type="component" value="Unassembled WGS sequence"/>
</dbReference>
<dbReference type="AlphaFoldDB" id="A0A430AXH5"/>
<evidence type="ECO:0000313" key="2">
    <source>
        <dbReference type="EMBL" id="RSU12771.1"/>
    </source>
</evidence>
<organism evidence="2 3">
    <name type="scientific">Vagococcus carniphilus</name>
    <dbReference type="NCBI Taxonomy" id="218144"/>
    <lineage>
        <taxon>Bacteria</taxon>
        <taxon>Bacillati</taxon>
        <taxon>Bacillota</taxon>
        <taxon>Bacilli</taxon>
        <taxon>Lactobacillales</taxon>
        <taxon>Enterococcaceae</taxon>
        <taxon>Vagococcus</taxon>
    </lineage>
</organism>
<dbReference type="RefSeq" id="WP_126795071.1">
    <property type="nucleotide sequence ID" value="NZ_CP060720.1"/>
</dbReference>
<dbReference type="EMBL" id="NGKB01000010">
    <property type="protein sequence ID" value="RSU12771.1"/>
    <property type="molecule type" value="Genomic_DNA"/>
</dbReference>
<feature type="transmembrane region" description="Helical" evidence="1">
    <location>
        <begin position="55"/>
        <end position="73"/>
    </location>
</feature>
<proteinExistence type="predicted"/>
<dbReference type="OrthoDB" id="3010246at2"/>
<protein>
    <submittedName>
        <fullName evidence="2">Uncharacterized protein</fullName>
    </submittedName>
</protein>
<keyword evidence="3" id="KW-1185">Reference proteome</keyword>
<comment type="caution">
    <text evidence="2">The sequence shown here is derived from an EMBL/GenBank/DDBJ whole genome shotgun (WGS) entry which is preliminary data.</text>
</comment>
<keyword evidence="1" id="KW-0472">Membrane</keyword>
<feature type="transmembrane region" description="Helical" evidence="1">
    <location>
        <begin position="104"/>
        <end position="128"/>
    </location>
</feature>
<keyword evidence="1" id="KW-0812">Transmembrane</keyword>
<evidence type="ECO:0000256" key="1">
    <source>
        <dbReference type="SAM" id="Phobius"/>
    </source>
</evidence>
<keyword evidence="1" id="KW-1133">Transmembrane helix</keyword>